<dbReference type="InterPro" id="IPR036291">
    <property type="entry name" value="NAD(P)-bd_dom_sf"/>
</dbReference>
<dbReference type="InterPro" id="IPR052698">
    <property type="entry name" value="MoCofactor_Util/Proc"/>
</dbReference>
<dbReference type="EMBL" id="CP020330">
    <property type="protein sequence ID" value="AQZ50493.1"/>
    <property type="molecule type" value="Genomic_DNA"/>
</dbReference>
<dbReference type="NCBIfam" id="TIGR02964">
    <property type="entry name" value="xanthine_xdhC"/>
    <property type="match status" value="1"/>
</dbReference>
<feature type="domain" description="XdhC Rossmann" evidence="2">
    <location>
        <begin position="119"/>
        <end position="260"/>
    </location>
</feature>
<dbReference type="InterPro" id="IPR003777">
    <property type="entry name" value="XdhC_CoxI"/>
</dbReference>
<accession>A0A1U9YYG9</accession>
<dbReference type="PANTHER" id="PTHR30388:SF6">
    <property type="entry name" value="XANTHINE DEHYDROGENASE SUBUNIT A-RELATED"/>
    <property type="match status" value="1"/>
</dbReference>
<dbReference type="SUPFAM" id="SSF51735">
    <property type="entry name" value="NAD(P)-binding Rossmann-fold domains"/>
    <property type="match status" value="1"/>
</dbReference>
<dbReference type="RefSeq" id="WP_018066107.1">
    <property type="nucleotide sequence ID" value="NZ_AQWH01000019.1"/>
</dbReference>
<dbReference type="Gene3D" id="3.40.50.720">
    <property type="entry name" value="NAD(P)-binding Rossmann-like Domain"/>
    <property type="match status" value="1"/>
</dbReference>
<dbReference type="InterPro" id="IPR027051">
    <property type="entry name" value="XdhC_Rossmann_dom"/>
</dbReference>
<gene>
    <name evidence="3" type="ORF">Mame_01122</name>
</gene>
<name>A0A1U9YYG9_9HYPH</name>
<organism evidence="3 4">
    <name type="scientific">Martelella mediterranea DSM 17316</name>
    <dbReference type="NCBI Taxonomy" id="1122214"/>
    <lineage>
        <taxon>Bacteria</taxon>
        <taxon>Pseudomonadati</taxon>
        <taxon>Pseudomonadota</taxon>
        <taxon>Alphaproteobacteria</taxon>
        <taxon>Hyphomicrobiales</taxon>
        <taxon>Aurantimonadaceae</taxon>
        <taxon>Martelella</taxon>
    </lineage>
</organism>
<dbReference type="Pfam" id="PF13478">
    <property type="entry name" value="XdhC_C"/>
    <property type="match status" value="1"/>
</dbReference>
<sequence length="279" mass="28980">MGEAERYRRFFATHGPSVIVTVAVIKGSTPREVGAAIAVSANATSGTIGGGQLEYIAIDHARALLAGRTAETRLDIALGPEIGQCCGGRAELAFEVADAATVATFLARLEAETARQPSVFIFGGGHVGSALAAALAPLPFNTVVVETRPDMVEALPEDVELRISPLPEAEVANIPAGGAAVILTHDHALDFLIATEALKRADLRYCGMIGSKTKRATFLSYARKQELSEAALSRLVMPIGGTAVSDKRPAVIAALVAAELISVIHAAKAGRLHTADAAR</sequence>
<keyword evidence="4" id="KW-1185">Reference proteome</keyword>
<dbReference type="Proteomes" id="UP000191135">
    <property type="component" value="Chromosome"/>
</dbReference>
<evidence type="ECO:0000313" key="3">
    <source>
        <dbReference type="EMBL" id="AQZ50493.1"/>
    </source>
</evidence>
<dbReference type="STRING" id="1122214.Mame_01122"/>
<feature type="domain" description="XdhC- CoxI" evidence="1">
    <location>
        <begin position="14"/>
        <end position="70"/>
    </location>
</feature>
<reference evidence="3 4" key="1">
    <citation type="submission" date="2017-03" db="EMBL/GenBank/DDBJ databases">
        <title>Foreign affairs: Plasmid Transfer between Roseobacters and Rhizobia.</title>
        <authorList>
            <person name="Bartling P."/>
            <person name="Bunk B."/>
            <person name="Overmann J."/>
            <person name="Brinkmann H."/>
            <person name="Petersen J."/>
        </authorList>
    </citation>
    <scope>NUCLEOTIDE SEQUENCE [LARGE SCALE GENOMIC DNA]</scope>
    <source>
        <strain evidence="3 4">MACL11</strain>
    </source>
</reference>
<dbReference type="OrthoDB" id="61481at2"/>
<evidence type="ECO:0000313" key="4">
    <source>
        <dbReference type="Proteomes" id="UP000191135"/>
    </source>
</evidence>
<dbReference type="Pfam" id="PF02625">
    <property type="entry name" value="XdhC_CoxI"/>
    <property type="match status" value="1"/>
</dbReference>
<dbReference type="AlphaFoldDB" id="A0A1U9YYG9"/>
<dbReference type="InterPro" id="IPR014308">
    <property type="entry name" value="Xanthine_DH_XdhC"/>
</dbReference>
<proteinExistence type="predicted"/>
<protein>
    <submittedName>
        <fullName evidence="3">Xanthine dehydrogenase accessory protein XdhC</fullName>
    </submittedName>
</protein>
<dbReference type="eggNOG" id="COG1975">
    <property type="taxonomic scope" value="Bacteria"/>
</dbReference>
<evidence type="ECO:0000259" key="2">
    <source>
        <dbReference type="Pfam" id="PF13478"/>
    </source>
</evidence>
<dbReference type="PANTHER" id="PTHR30388">
    <property type="entry name" value="ALDEHYDE OXIDOREDUCTASE MOLYBDENUM COFACTOR ASSEMBLY PROTEIN"/>
    <property type="match status" value="1"/>
</dbReference>
<evidence type="ECO:0000259" key="1">
    <source>
        <dbReference type="Pfam" id="PF02625"/>
    </source>
</evidence>
<dbReference type="KEGG" id="mmed:Mame_01122"/>